<feature type="transmembrane region" description="Helical" evidence="8">
    <location>
        <begin position="154"/>
        <end position="172"/>
    </location>
</feature>
<keyword evidence="4" id="KW-0808">Transferase</keyword>
<comment type="subcellular location">
    <subcellularLocation>
        <location evidence="1">Cell membrane</location>
        <topology evidence="1">Multi-pass membrane protein</topology>
    </subcellularLocation>
</comment>
<evidence type="ECO:0000256" key="8">
    <source>
        <dbReference type="SAM" id="Phobius"/>
    </source>
</evidence>
<dbReference type="EMBL" id="JAIULA010000001">
    <property type="protein sequence ID" value="MCP0885877.1"/>
    <property type="molecule type" value="Genomic_DNA"/>
</dbReference>
<keyword evidence="7 8" id="KW-0472">Membrane</keyword>
<evidence type="ECO:0000256" key="4">
    <source>
        <dbReference type="ARBA" id="ARBA00022679"/>
    </source>
</evidence>
<feature type="transmembrane region" description="Helical" evidence="8">
    <location>
        <begin position="76"/>
        <end position="97"/>
    </location>
</feature>
<sequence length="474" mass="54786">MVKWLRSLSKNVIYLIALILFGLIAVDNFTYFNSSYFPFKLTSLVIVGLAGALLLASIISFYLCKWLLVKAQQYQYKYVIALVFGIGIILRLLWIFFVRPPVIKDYQEMYQASLQAMQGDFSFMHNVAYFVLSPYQIGLVLYESAILKIVGNHIVVLKLLNILWQFGTGILVQRLTLRVTNSRVASLFAVMFYVFYIPNIALCSVLTNQIVALFFLLLSVDLFLEGNHFGLALLSGLFLAIGNLLRPLGSIILIAYVLWTIFIVTKKQKSKLVNLVLIGLMYFGCNFTLDQVLQKTNVTTASIETVNSDWKFVLGLNYKSDGKWNLKDYTAVEKYKSQVKREKFEKKLIKQRLKNKSQLSRLMIRKFRLMWSDFDTSISWGTRNSNLSQTTIVFLTILQRVMYLLAINLALLALIRDYKEREKLTHTFYFVLILVIGYILIHEGIEIQTRYRYFIMPFFTVVAACWFKKGGKLM</sequence>
<evidence type="ECO:0000256" key="6">
    <source>
        <dbReference type="ARBA" id="ARBA00022989"/>
    </source>
</evidence>
<evidence type="ECO:0000313" key="10">
    <source>
        <dbReference type="Proteomes" id="UP001139006"/>
    </source>
</evidence>
<feature type="transmembrane region" description="Helical" evidence="8">
    <location>
        <begin position="44"/>
        <end position="64"/>
    </location>
</feature>
<feature type="transmembrane region" description="Helical" evidence="8">
    <location>
        <begin position="427"/>
        <end position="445"/>
    </location>
</feature>
<keyword evidence="5 8" id="KW-0812">Transmembrane</keyword>
<evidence type="ECO:0000256" key="1">
    <source>
        <dbReference type="ARBA" id="ARBA00004651"/>
    </source>
</evidence>
<evidence type="ECO:0008006" key="11">
    <source>
        <dbReference type="Google" id="ProtNLM"/>
    </source>
</evidence>
<dbReference type="InterPro" id="IPR050297">
    <property type="entry name" value="LipidA_mod_glycosyltrf_83"/>
</dbReference>
<feature type="transmembrane region" description="Helical" evidence="8">
    <location>
        <begin position="213"/>
        <end position="241"/>
    </location>
</feature>
<keyword evidence="6 8" id="KW-1133">Transmembrane helix</keyword>
<feature type="transmembrane region" description="Helical" evidence="8">
    <location>
        <begin position="451"/>
        <end position="467"/>
    </location>
</feature>
<dbReference type="RefSeq" id="WP_253358637.1">
    <property type="nucleotide sequence ID" value="NZ_JAIULA010000001.1"/>
</dbReference>
<gene>
    <name evidence="9" type="ORF">LB941_00830</name>
</gene>
<keyword evidence="10" id="KW-1185">Reference proteome</keyword>
<evidence type="ECO:0000256" key="2">
    <source>
        <dbReference type="ARBA" id="ARBA00022475"/>
    </source>
</evidence>
<feature type="transmembrane region" description="Helical" evidence="8">
    <location>
        <begin position="247"/>
        <end position="265"/>
    </location>
</feature>
<evidence type="ECO:0000313" key="9">
    <source>
        <dbReference type="EMBL" id="MCP0885877.1"/>
    </source>
</evidence>
<proteinExistence type="predicted"/>
<protein>
    <recommendedName>
        <fullName evidence="11">Glycosyltransferase RgtA/B/C/D-like domain-containing protein</fullName>
    </recommendedName>
</protein>
<dbReference type="GO" id="GO:0009103">
    <property type="term" value="P:lipopolysaccharide biosynthetic process"/>
    <property type="evidence" value="ECO:0007669"/>
    <property type="project" value="UniProtKB-ARBA"/>
</dbReference>
<feature type="transmembrane region" description="Helical" evidence="8">
    <location>
        <begin position="123"/>
        <end position="142"/>
    </location>
</feature>
<evidence type="ECO:0000256" key="7">
    <source>
        <dbReference type="ARBA" id="ARBA00023136"/>
    </source>
</evidence>
<dbReference type="GO" id="GO:0005886">
    <property type="term" value="C:plasma membrane"/>
    <property type="evidence" value="ECO:0007669"/>
    <property type="project" value="UniProtKB-SubCell"/>
</dbReference>
<organism evidence="9 10">
    <name type="scientific">Ligilactobacillus ubinensis</name>
    <dbReference type="NCBI Taxonomy" id="2876789"/>
    <lineage>
        <taxon>Bacteria</taxon>
        <taxon>Bacillati</taxon>
        <taxon>Bacillota</taxon>
        <taxon>Bacilli</taxon>
        <taxon>Lactobacillales</taxon>
        <taxon>Lactobacillaceae</taxon>
        <taxon>Ligilactobacillus</taxon>
    </lineage>
</organism>
<name>A0A9X2FG74_9LACO</name>
<dbReference type="Proteomes" id="UP001139006">
    <property type="component" value="Unassembled WGS sequence"/>
</dbReference>
<dbReference type="AlphaFoldDB" id="A0A9X2FG74"/>
<dbReference type="PANTHER" id="PTHR33908">
    <property type="entry name" value="MANNOSYLTRANSFERASE YKCB-RELATED"/>
    <property type="match status" value="1"/>
</dbReference>
<evidence type="ECO:0000256" key="3">
    <source>
        <dbReference type="ARBA" id="ARBA00022676"/>
    </source>
</evidence>
<dbReference type="GO" id="GO:0016763">
    <property type="term" value="F:pentosyltransferase activity"/>
    <property type="evidence" value="ECO:0007669"/>
    <property type="project" value="TreeGrafter"/>
</dbReference>
<dbReference type="PANTHER" id="PTHR33908:SF11">
    <property type="entry name" value="MEMBRANE PROTEIN"/>
    <property type="match status" value="1"/>
</dbReference>
<feature type="transmembrane region" description="Helical" evidence="8">
    <location>
        <begin position="272"/>
        <end position="289"/>
    </location>
</feature>
<keyword evidence="3" id="KW-0328">Glycosyltransferase</keyword>
<accession>A0A9X2FG74</accession>
<comment type="caution">
    <text evidence="9">The sequence shown here is derived from an EMBL/GenBank/DDBJ whole genome shotgun (WGS) entry which is preliminary data.</text>
</comment>
<evidence type="ECO:0000256" key="5">
    <source>
        <dbReference type="ARBA" id="ARBA00022692"/>
    </source>
</evidence>
<reference evidence="9 10" key="1">
    <citation type="journal article" date="2023" name="Int. J. Syst. Evol. Microbiol.">
        <title>Ligilactobacillus ubinensis sp. nov., a novel species isolated from the wild ferment of a durian fruit (Durio zibethinus).</title>
        <authorList>
            <person name="Heng Y.C."/>
            <person name="Menon N."/>
            <person name="Chen B."/>
            <person name="Loo B.Z.L."/>
            <person name="Wong G.W.J."/>
            <person name="Lim A.C.H."/>
            <person name="Silvaraju S."/>
            <person name="Kittelmann S."/>
        </authorList>
    </citation>
    <scope>NUCLEOTIDE SEQUENCE [LARGE SCALE GENOMIC DNA]</scope>
    <source>
        <strain evidence="9 10">WILCCON 0076</strain>
    </source>
</reference>
<feature type="transmembrane region" description="Helical" evidence="8">
    <location>
        <begin position="392"/>
        <end position="415"/>
    </location>
</feature>
<feature type="transmembrane region" description="Helical" evidence="8">
    <location>
        <begin position="12"/>
        <end position="32"/>
    </location>
</feature>
<keyword evidence="2" id="KW-1003">Cell membrane</keyword>
<feature type="transmembrane region" description="Helical" evidence="8">
    <location>
        <begin position="184"/>
        <end position="206"/>
    </location>
</feature>